<dbReference type="Proteomes" id="UP001163046">
    <property type="component" value="Unassembled WGS sequence"/>
</dbReference>
<accession>A0A9W9ZXV0</accession>
<sequence length="202" mass="23234">MKSGKAQQSRRKIGVNFEDAMNQAFSEISQNLKLIEVDTKKQKEKVDLQRRRRVSAPATTLRETAEIEEWERKMSTQTCASSLLTMSSLQCFEEEPENGDTCISLPVGCLDEMIGEDKKQRENVNPQRRRRVSAPVTTRETTETTTAFKQLKKEIGRKLSRPSADSLSLPTMPWLECFEEETEIDFEPVDFNLSFLDDFMKV</sequence>
<evidence type="ECO:0000313" key="3">
    <source>
        <dbReference type="Proteomes" id="UP001163046"/>
    </source>
</evidence>
<name>A0A9W9ZXV0_9CNID</name>
<dbReference type="EMBL" id="MU825424">
    <property type="protein sequence ID" value="KAJ7389866.1"/>
    <property type="molecule type" value="Genomic_DNA"/>
</dbReference>
<evidence type="ECO:0000313" key="2">
    <source>
        <dbReference type="EMBL" id="KAJ7389866.1"/>
    </source>
</evidence>
<keyword evidence="3" id="KW-1185">Reference proteome</keyword>
<feature type="region of interest" description="Disordered" evidence="1">
    <location>
        <begin position="119"/>
        <end position="144"/>
    </location>
</feature>
<proteinExistence type="predicted"/>
<gene>
    <name evidence="2" type="ORF">OS493_028835</name>
</gene>
<reference evidence="2" key="1">
    <citation type="submission" date="2023-01" db="EMBL/GenBank/DDBJ databases">
        <title>Genome assembly of the deep-sea coral Lophelia pertusa.</title>
        <authorList>
            <person name="Herrera S."/>
            <person name="Cordes E."/>
        </authorList>
    </citation>
    <scope>NUCLEOTIDE SEQUENCE</scope>
    <source>
        <strain evidence="2">USNM1676648</strain>
        <tissue evidence="2">Polyp</tissue>
    </source>
</reference>
<comment type="caution">
    <text evidence="2">The sequence shown here is derived from an EMBL/GenBank/DDBJ whole genome shotgun (WGS) entry which is preliminary data.</text>
</comment>
<evidence type="ECO:0000256" key="1">
    <source>
        <dbReference type="SAM" id="MobiDB-lite"/>
    </source>
</evidence>
<dbReference type="OrthoDB" id="5993914at2759"/>
<organism evidence="2 3">
    <name type="scientific">Desmophyllum pertusum</name>
    <dbReference type="NCBI Taxonomy" id="174260"/>
    <lineage>
        <taxon>Eukaryota</taxon>
        <taxon>Metazoa</taxon>
        <taxon>Cnidaria</taxon>
        <taxon>Anthozoa</taxon>
        <taxon>Hexacorallia</taxon>
        <taxon>Scleractinia</taxon>
        <taxon>Caryophylliina</taxon>
        <taxon>Caryophylliidae</taxon>
        <taxon>Desmophyllum</taxon>
    </lineage>
</organism>
<protein>
    <submittedName>
        <fullName evidence="2">Uncharacterized protein</fullName>
    </submittedName>
</protein>
<dbReference type="AlphaFoldDB" id="A0A9W9ZXV0"/>